<evidence type="ECO:0000256" key="5">
    <source>
        <dbReference type="ARBA" id="ARBA00023237"/>
    </source>
</evidence>
<dbReference type="RefSeq" id="WP_260792821.1">
    <property type="nucleotide sequence ID" value="NZ_CP093313.1"/>
</dbReference>
<keyword evidence="5" id="KW-0998">Cell outer membrane</keyword>
<gene>
    <name evidence="8" type="ORF">MOP44_23335</name>
</gene>
<dbReference type="InterPro" id="IPR034746">
    <property type="entry name" value="POTRA"/>
</dbReference>
<keyword evidence="2 6" id="KW-0812">Transmembrane</keyword>
<name>A0A9J7BRD5_9BACT</name>
<reference evidence="8" key="1">
    <citation type="submission" date="2021-04" db="EMBL/GenBank/DDBJ databases">
        <title>Phylogenetic analysis of Acidobacteriaceae.</title>
        <authorList>
            <person name="Qiu L."/>
            <person name="Zhang Q."/>
        </authorList>
    </citation>
    <scope>NUCLEOTIDE SEQUENCE</scope>
    <source>
        <strain evidence="8">DSM 25168</strain>
    </source>
</reference>
<dbReference type="PROSITE" id="PS51779">
    <property type="entry name" value="POTRA"/>
    <property type="match status" value="1"/>
</dbReference>
<feature type="domain" description="POTRA" evidence="7">
    <location>
        <begin position="396"/>
        <end position="477"/>
    </location>
</feature>
<keyword evidence="9" id="KW-1185">Reference proteome</keyword>
<keyword evidence="6" id="KW-1133">Transmembrane helix</keyword>
<dbReference type="Gene3D" id="3.10.20.310">
    <property type="entry name" value="membrane protein fhac"/>
    <property type="match status" value="4"/>
</dbReference>
<accession>A0A9J7BRD5</accession>
<dbReference type="PANTHER" id="PTHR12815:SF47">
    <property type="entry name" value="TRANSLOCATION AND ASSEMBLY MODULE SUBUNIT TAMA"/>
    <property type="match status" value="1"/>
</dbReference>
<dbReference type="Pfam" id="PF07244">
    <property type="entry name" value="POTRA"/>
    <property type="match status" value="6"/>
</dbReference>
<evidence type="ECO:0000256" key="4">
    <source>
        <dbReference type="ARBA" id="ARBA00023136"/>
    </source>
</evidence>
<evidence type="ECO:0000313" key="9">
    <source>
        <dbReference type="Proteomes" id="UP001059380"/>
    </source>
</evidence>
<evidence type="ECO:0000259" key="7">
    <source>
        <dbReference type="PROSITE" id="PS51779"/>
    </source>
</evidence>
<dbReference type="KEGG" id="orp:MOP44_23335"/>
<keyword evidence="3" id="KW-0732">Signal</keyword>
<dbReference type="Proteomes" id="UP001059380">
    <property type="component" value="Chromosome"/>
</dbReference>
<evidence type="ECO:0000256" key="2">
    <source>
        <dbReference type="ARBA" id="ARBA00022692"/>
    </source>
</evidence>
<organism evidence="8 9">
    <name type="scientific">Occallatibacter riparius</name>
    <dbReference type="NCBI Taxonomy" id="1002689"/>
    <lineage>
        <taxon>Bacteria</taxon>
        <taxon>Pseudomonadati</taxon>
        <taxon>Acidobacteriota</taxon>
        <taxon>Terriglobia</taxon>
        <taxon>Terriglobales</taxon>
        <taxon>Acidobacteriaceae</taxon>
        <taxon>Occallatibacter</taxon>
    </lineage>
</organism>
<dbReference type="Pfam" id="PF01103">
    <property type="entry name" value="Omp85"/>
    <property type="match status" value="1"/>
</dbReference>
<dbReference type="PANTHER" id="PTHR12815">
    <property type="entry name" value="SORTING AND ASSEMBLY MACHINERY SAMM50 PROTEIN FAMILY MEMBER"/>
    <property type="match status" value="1"/>
</dbReference>
<dbReference type="Gene3D" id="2.40.160.50">
    <property type="entry name" value="membrane protein fhac: a member of the omp85/tpsb transporter family"/>
    <property type="match status" value="1"/>
</dbReference>
<evidence type="ECO:0000313" key="8">
    <source>
        <dbReference type="EMBL" id="UWZ83486.1"/>
    </source>
</evidence>
<feature type="transmembrane region" description="Helical" evidence="6">
    <location>
        <begin position="25"/>
        <end position="44"/>
    </location>
</feature>
<proteinExistence type="predicted"/>
<evidence type="ECO:0000256" key="3">
    <source>
        <dbReference type="ARBA" id="ARBA00022729"/>
    </source>
</evidence>
<evidence type="ECO:0000256" key="6">
    <source>
        <dbReference type="SAM" id="Phobius"/>
    </source>
</evidence>
<protein>
    <submittedName>
        <fullName evidence="8">BamA/TamA family outer membrane protein</fullName>
    </submittedName>
</protein>
<dbReference type="InterPro" id="IPR039910">
    <property type="entry name" value="D15-like"/>
</dbReference>
<dbReference type="AlphaFoldDB" id="A0A9J7BRD5"/>
<comment type="subcellular location">
    <subcellularLocation>
        <location evidence="1">Membrane</location>
    </subcellularLocation>
</comment>
<evidence type="ECO:0000256" key="1">
    <source>
        <dbReference type="ARBA" id="ARBA00004370"/>
    </source>
</evidence>
<dbReference type="InterPro" id="IPR010827">
    <property type="entry name" value="BamA/TamA_POTRA"/>
</dbReference>
<dbReference type="InterPro" id="IPR000184">
    <property type="entry name" value="Bac_surfAg_D15"/>
</dbReference>
<keyword evidence="4 6" id="KW-0472">Membrane</keyword>
<dbReference type="EMBL" id="CP093313">
    <property type="protein sequence ID" value="UWZ83486.1"/>
    <property type="molecule type" value="Genomic_DNA"/>
</dbReference>
<sequence>MELHVTSSAATFLYQRSTAISLKHAFIYSLAAFALAVVTTGAVAQQPAPSQDRANRSLPKTTQAAEQMFGAYEGQNVAAIEIAGQPDVKTEQYEPLFAQKAGQPFSKDQVNQTAAAIKSQGKFSDVRIQVDPDANGVRILFVLEPAVYFGIYQFPGATIFPYSRLIQVANYPTETPYSASEVERDRQALVTFFRQQGFFQVEVNPEVKVETTHGLANIIFTTKLGRRAKFGDVFISGGLPNDEQHKLEESLKSLLARARQQAIRPGKTYHFSTLNRASTYLQTQLQSKGLLSAQVQVAGAEYHATTNRADIHFTVNPGPETKVEIDGAHLWSWDKKKLLPMYQGIGVDEETVQEGTRALTSYFQDKGYFDVKVEAQMEKPQGDDKVVYRITRDKKHKVEDIKVTGNQQLKSDQLTPHIAVQKEHLFSRGKFSQELLRKSVNNLKAVYKSEGFSSVQVVPTVTNEGGDVNVSFAVTEGPRDIVESLQIEGADTFPASQYAPGGLKVVAGQPYSSAHVVADRTQIMVNYLKSGYLTASFRETATAVSKNEPHRINVVYHIYEGPRVLTGDVVTLGRQHTRQTMINADVSDLKPEQPLTETSLLAAGAKLYEHTGVFDWAEVDLKRPITTQNVEDVLVKLHEAPRNEIQYGFGFEVINRGGSIPSGTVALPNLPPVGLPSGYKTSQATFYGPRGTFQYTRNNIRGKAESLNLTAFGGRLDQRAALYYIDPTLRWSNWKATTGLSFETNQENPIYSSREELATFQMQKPIDSALKNILFFRYGYSHTSITHVLIDALVPERDRNIRLSTLSANLTRDTRDNPLDEHRGVLDSIELDFNTSKLGSNVDFAKLTGQAAWYHEKFHHIVWAESVRIGLAQPFSNSFVPLSQAFFTGGGSTLRGFPLDGAGPQNSVWICVNGQPDCALSDRQQIRVPAGGNEELIINSEARIPLPIKQGLSIVPFYDGGNVFPLVGFHDFTKLYSNNVGVGLRYATPIGPVRIDVGQNLNPVSGIKSTNYFITIGQAF</sequence>
<dbReference type="GO" id="GO:0019867">
    <property type="term" value="C:outer membrane"/>
    <property type="evidence" value="ECO:0007669"/>
    <property type="project" value="InterPro"/>
</dbReference>